<gene>
    <name evidence="2" type="ORF">D477_019703</name>
</gene>
<dbReference type="EMBL" id="ANPE02000260">
    <property type="protein sequence ID" value="EMY32533.1"/>
    <property type="molecule type" value="Genomic_DNA"/>
</dbReference>
<dbReference type="Proteomes" id="UP000010729">
    <property type="component" value="Unassembled WGS sequence"/>
</dbReference>
<evidence type="ECO:0000256" key="1">
    <source>
        <dbReference type="SAM" id="Phobius"/>
    </source>
</evidence>
<reference evidence="2 3" key="1">
    <citation type="journal article" date="2013" name="Genome Announc.">
        <title>Draft Genome Sequence of Arthrobacter crystallopoietes Strain BAB-32, Revealing Genes for Bioremediation.</title>
        <authorList>
            <person name="Joshi M.N."/>
            <person name="Pandit A.S."/>
            <person name="Sharma A."/>
            <person name="Pandya R.V."/>
            <person name="Desai S.M."/>
            <person name="Saxena A.K."/>
            <person name="Bagatharia S.B."/>
        </authorList>
    </citation>
    <scope>NUCLEOTIDE SEQUENCE [LARGE SCALE GENOMIC DNA]</scope>
    <source>
        <strain evidence="2 3">BAB-32</strain>
    </source>
</reference>
<keyword evidence="1" id="KW-0472">Membrane</keyword>
<sequence>MSTYEKSAAAGSRTRKYSWRVVDIVVAALIAVAGGVIFWAWSQGANLVSAPINAIYPPLTGLYAGGWMIPAVLGMLIIRKPGAALFCETVAATGELIMGSQYGMTVLVSGILQGLGAELVFAAVRYRKFNLPVALLAGAGAGLFCGLNDSFAPWGWNIAYEPVDKLVYIICTAISGAIIAGALSWLATRGLARTGALSSFASRKAASEPVFS</sequence>
<accession>N1V2P8</accession>
<feature type="transmembrane region" description="Helical" evidence="1">
    <location>
        <begin position="166"/>
        <end position="187"/>
    </location>
</feature>
<keyword evidence="1" id="KW-0812">Transmembrane</keyword>
<dbReference type="Pfam" id="PF09819">
    <property type="entry name" value="ABC_cobalt"/>
    <property type="match status" value="1"/>
</dbReference>
<dbReference type="PIRSF" id="PIRSF037394">
    <property type="entry name" value="ABC_thiamine-permease_YkoE_prd"/>
    <property type="match status" value="1"/>
</dbReference>
<evidence type="ECO:0000313" key="2">
    <source>
        <dbReference type="EMBL" id="EMY32533.1"/>
    </source>
</evidence>
<dbReference type="OrthoDB" id="8017424at2"/>
<feature type="transmembrane region" description="Helical" evidence="1">
    <location>
        <begin position="61"/>
        <end position="78"/>
    </location>
</feature>
<feature type="transmembrane region" description="Helical" evidence="1">
    <location>
        <begin position="133"/>
        <end position="154"/>
    </location>
</feature>
<comment type="caution">
    <text evidence="2">The sequence shown here is derived from an EMBL/GenBank/DDBJ whole genome shotgun (WGS) entry which is preliminary data.</text>
</comment>
<keyword evidence="1" id="KW-1133">Transmembrane helix</keyword>
<dbReference type="RefSeq" id="WP_005273868.1">
    <property type="nucleotide sequence ID" value="NZ_ANPE02000260.1"/>
</dbReference>
<dbReference type="InterPro" id="IPR017195">
    <property type="entry name" value="ABC_thiamin-permease_prd"/>
</dbReference>
<dbReference type="AlphaFoldDB" id="N1V2P8"/>
<name>N1V2P8_9MICC</name>
<protein>
    <submittedName>
        <fullName evidence="2">ABC transporter permease</fullName>
    </submittedName>
</protein>
<organism evidence="2 3">
    <name type="scientific">Arthrobacter crystallopoietes BAB-32</name>
    <dbReference type="NCBI Taxonomy" id="1246476"/>
    <lineage>
        <taxon>Bacteria</taxon>
        <taxon>Bacillati</taxon>
        <taxon>Actinomycetota</taxon>
        <taxon>Actinomycetes</taxon>
        <taxon>Micrococcales</taxon>
        <taxon>Micrococcaceae</taxon>
        <taxon>Crystallibacter</taxon>
    </lineage>
</organism>
<evidence type="ECO:0000313" key="3">
    <source>
        <dbReference type="Proteomes" id="UP000010729"/>
    </source>
</evidence>
<proteinExistence type="predicted"/>
<keyword evidence="3" id="KW-1185">Reference proteome</keyword>
<feature type="transmembrane region" description="Helical" evidence="1">
    <location>
        <begin position="21"/>
        <end position="41"/>
    </location>
</feature>